<feature type="domain" description="HTH araC/xylS-type" evidence="4">
    <location>
        <begin position="137"/>
        <end position="235"/>
    </location>
</feature>
<dbReference type="InterPro" id="IPR009057">
    <property type="entry name" value="Homeodomain-like_sf"/>
</dbReference>
<organism evidence="5 6">
    <name type="scientific">Ruegeria faecimaris</name>
    <dbReference type="NCBI Taxonomy" id="686389"/>
    <lineage>
        <taxon>Bacteria</taxon>
        <taxon>Pseudomonadati</taxon>
        <taxon>Pseudomonadota</taxon>
        <taxon>Alphaproteobacteria</taxon>
        <taxon>Rhodobacterales</taxon>
        <taxon>Roseobacteraceae</taxon>
        <taxon>Ruegeria</taxon>
    </lineage>
</organism>
<dbReference type="PANTHER" id="PTHR43280">
    <property type="entry name" value="ARAC-FAMILY TRANSCRIPTIONAL REGULATOR"/>
    <property type="match status" value="1"/>
</dbReference>
<name>A0A521FGD6_9RHOB</name>
<keyword evidence="3" id="KW-0804">Transcription</keyword>
<dbReference type="SUPFAM" id="SSF46689">
    <property type="entry name" value="Homeodomain-like"/>
    <property type="match status" value="2"/>
</dbReference>
<protein>
    <submittedName>
        <fullName evidence="5">AraC-type DNA-binding protein</fullName>
    </submittedName>
</protein>
<dbReference type="AlphaFoldDB" id="A0A521FGD6"/>
<dbReference type="Pfam" id="PF12833">
    <property type="entry name" value="HTH_18"/>
    <property type="match status" value="1"/>
</dbReference>
<sequence length="240" mass="27294">MHSPYDRDRVICLEFTPRLLSEFRSIVERSMGYRVSNDAESTGISHHEKAIVVRQCLKRFVPANAPKPAGSHKRQHSFALINLGLSTARAEVYSQGYSDYIAYPFVTSEIQHRFSAARALMKQNVSAEYFSKDTLVNAACNFLSTEPEFTGGIDALAQVVGSNRNTLSKRFKEEFGVGPMAWFRRYRLNYAAALVLEGQHSIQDIAFKVGYEDANNFSTAFKREFDVSPSEYRRYRNSMN</sequence>
<dbReference type="PANTHER" id="PTHR43280:SF11">
    <property type="entry name" value="RCS-SPECIFIC HTH-TYPE TRANSCRIPTIONAL ACTIVATOR RCLR"/>
    <property type="match status" value="1"/>
</dbReference>
<evidence type="ECO:0000256" key="3">
    <source>
        <dbReference type="ARBA" id="ARBA00023163"/>
    </source>
</evidence>
<dbReference type="Gene3D" id="1.10.10.60">
    <property type="entry name" value="Homeodomain-like"/>
    <property type="match status" value="2"/>
</dbReference>
<accession>A0A521FGD6</accession>
<evidence type="ECO:0000256" key="2">
    <source>
        <dbReference type="ARBA" id="ARBA00023125"/>
    </source>
</evidence>
<dbReference type="GO" id="GO:0043565">
    <property type="term" value="F:sequence-specific DNA binding"/>
    <property type="evidence" value="ECO:0007669"/>
    <property type="project" value="InterPro"/>
</dbReference>
<dbReference type="Proteomes" id="UP000319555">
    <property type="component" value="Unassembled WGS sequence"/>
</dbReference>
<evidence type="ECO:0000313" key="6">
    <source>
        <dbReference type="Proteomes" id="UP000319555"/>
    </source>
</evidence>
<keyword evidence="6" id="KW-1185">Reference proteome</keyword>
<keyword evidence="1" id="KW-0805">Transcription regulation</keyword>
<dbReference type="SMART" id="SM00342">
    <property type="entry name" value="HTH_ARAC"/>
    <property type="match status" value="1"/>
</dbReference>
<dbReference type="InterPro" id="IPR020449">
    <property type="entry name" value="Tscrpt_reg_AraC-type_HTH"/>
</dbReference>
<dbReference type="PRINTS" id="PR00032">
    <property type="entry name" value="HTHARAC"/>
</dbReference>
<dbReference type="PROSITE" id="PS00041">
    <property type="entry name" value="HTH_ARAC_FAMILY_1"/>
    <property type="match status" value="1"/>
</dbReference>
<proteinExistence type="predicted"/>
<reference evidence="5 6" key="1">
    <citation type="submission" date="2017-05" db="EMBL/GenBank/DDBJ databases">
        <authorList>
            <person name="Varghese N."/>
            <person name="Submissions S."/>
        </authorList>
    </citation>
    <scope>NUCLEOTIDE SEQUENCE [LARGE SCALE GENOMIC DNA]</scope>
    <source>
        <strain evidence="5 6">DSM 28009</strain>
    </source>
</reference>
<dbReference type="PROSITE" id="PS01124">
    <property type="entry name" value="HTH_ARAC_FAMILY_2"/>
    <property type="match status" value="1"/>
</dbReference>
<dbReference type="InterPro" id="IPR018062">
    <property type="entry name" value="HTH_AraC-typ_CS"/>
</dbReference>
<dbReference type="GO" id="GO:0003700">
    <property type="term" value="F:DNA-binding transcription factor activity"/>
    <property type="evidence" value="ECO:0007669"/>
    <property type="project" value="InterPro"/>
</dbReference>
<dbReference type="InterPro" id="IPR018060">
    <property type="entry name" value="HTH_AraC"/>
</dbReference>
<keyword evidence="2 5" id="KW-0238">DNA-binding</keyword>
<dbReference type="EMBL" id="FXTE01000021">
    <property type="protein sequence ID" value="SMO94610.1"/>
    <property type="molecule type" value="Genomic_DNA"/>
</dbReference>
<evidence type="ECO:0000313" key="5">
    <source>
        <dbReference type="EMBL" id="SMO94610.1"/>
    </source>
</evidence>
<gene>
    <name evidence="5" type="ORF">SAMN06265380_1219</name>
</gene>
<evidence type="ECO:0000259" key="4">
    <source>
        <dbReference type="PROSITE" id="PS01124"/>
    </source>
</evidence>
<evidence type="ECO:0000256" key="1">
    <source>
        <dbReference type="ARBA" id="ARBA00023015"/>
    </source>
</evidence>